<name>A0A5B0MHR6_PUCGR</name>
<dbReference type="InterPro" id="IPR005647">
    <property type="entry name" value="Mnd1"/>
</dbReference>
<comment type="caution">
    <text evidence="9">The sequence shown here is derived from an EMBL/GenBank/DDBJ whole genome shotgun (WGS) entry which is preliminary data.</text>
</comment>
<evidence type="ECO:0000259" key="8">
    <source>
        <dbReference type="Pfam" id="PF18517"/>
    </source>
</evidence>
<evidence type="ECO:0000256" key="6">
    <source>
        <dbReference type="SAM" id="Coils"/>
    </source>
</evidence>
<comment type="function">
    <text evidence="5">Required for proper homologous chromosome pairing and efficient cross-over and intragenic recombination during meiosis.</text>
</comment>
<evidence type="ECO:0000313" key="10">
    <source>
        <dbReference type="Proteomes" id="UP000325313"/>
    </source>
</evidence>
<evidence type="ECO:0000256" key="3">
    <source>
        <dbReference type="ARBA" id="ARBA00023054"/>
    </source>
</evidence>
<dbReference type="AlphaFoldDB" id="A0A5B0MHR6"/>
<accession>A0A5B0MHR6</accession>
<comment type="similarity">
    <text evidence="2 5">Belongs to the MND1 family.</text>
</comment>
<keyword evidence="3 6" id="KW-0175">Coiled coil</keyword>
<dbReference type="Proteomes" id="UP000325313">
    <property type="component" value="Unassembled WGS sequence"/>
</dbReference>
<evidence type="ECO:0000256" key="5">
    <source>
        <dbReference type="PIRNR" id="PIRNR026991"/>
    </source>
</evidence>
<evidence type="ECO:0000256" key="2">
    <source>
        <dbReference type="ARBA" id="ARBA00005981"/>
    </source>
</evidence>
<evidence type="ECO:0000256" key="1">
    <source>
        <dbReference type="ARBA" id="ARBA00004123"/>
    </source>
</evidence>
<protein>
    <recommendedName>
        <fullName evidence="5">Meiotic nuclear division protein 1</fullName>
    </recommendedName>
</protein>
<comment type="subcellular location">
    <subcellularLocation>
        <location evidence="1 5">Nucleus</location>
    </subcellularLocation>
</comment>
<organism evidence="9 10">
    <name type="scientific">Puccinia graminis f. sp. tritici</name>
    <dbReference type="NCBI Taxonomy" id="56615"/>
    <lineage>
        <taxon>Eukaryota</taxon>
        <taxon>Fungi</taxon>
        <taxon>Dikarya</taxon>
        <taxon>Basidiomycota</taxon>
        <taxon>Pucciniomycotina</taxon>
        <taxon>Pucciniomycetes</taxon>
        <taxon>Pucciniales</taxon>
        <taxon>Pucciniaceae</taxon>
        <taxon>Puccinia</taxon>
    </lineage>
</organism>
<evidence type="ECO:0000256" key="4">
    <source>
        <dbReference type="ARBA" id="ARBA00023242"/>
    </source>
</evidence>
<dbReference type="InterPro" id="IPR040661">
    <property type="entry name" value="LZ3wCH"/>
</dbReference>
<dbReference type="Pfam" id="PF03962">
    <property type="entry name" value="Mnd1"/>
    <property type="match status" value="1"/>
</dbReference>
<reference evidence="9 10" key="1">
    <citation type="submission" date="2019-05" db="EMBL/GenBank/DDBJ databases">
        <title>Emergence of the Ug99 lineage of the wheat stem rust pathogen through somatic hybridization.</title>
        <authorList>
            <person name="Li F."/>
            <person name="Upadhyaya N.M."/>
            <person name="Sperschneider J."/>
            <person name="Matny O."/>
            <person name="Nguyen-Phuc H."/>
            <person name="Mago R."/>
            <person name="Raley C."/>
            <person name="Miller M.E."/>
            <person name="Silverstein K.A.T."/>
            <person name="Henningsen E."/>
            <person name="Hirsch C.D."/>
            <person name="Visser B."/>
            <person name="Pretorius Z.A."/>
            <person name="Steffenson B.J."/>
            <person name="Schwessinger B."/>
            <person name="Dodds P.N."/>
            <person name="Figueroa M."/>
        </authorList>
    </citation>
    <scope>NUCLEOTIDE SEQUENCE [LARGE SCALE GENOMIC DNA]</scope>
    <source>
        <strain evidence="9 10">Ug99</strain>
    </source>
</reference>
<dbReference type="GO" id="GO:0007131">
    <property type="term" value="P:reciprocal meiotic recombination"/>
    <property type="evidence" value="ECO:0007669"/>
    <property type="project" value="InterPro"/>
</dbReference>
<feature type="domain" description="Leucine zipper with capping helix" evidence="8">
    <location>
        <begin position="150"/>
        <end position="201"/>
    </location>
</feature>
<dbReference type="Pfam" id="PF18517">
    <property type="entry name" value="LZ3wCH"/>
    <property type="match status" value="1"/>
</dbReference>
<keyword evidence="4 5" id="KW-0539">Nucleus</keyword>
<dbReference type="GO" id="GO:0003690">
    <property type="term" value="F:double-stranded DNA binding"/>
    <property type="evidence" value="ECO:0007669"/>
    <property type="project" value="InterPro"/>
</dbReference>
<feature type="coiled-coil region" evidence="6">
    <location>
        <begin position="85"/>
        <end position="146"/>
    </location>
</feature>
<dbReference type="EMBL" id="VDEP01000471">
    <property type="protein sequence ID" value="KAA1076191.1"/>
    <property type="molecule type" value="Genomic_DNA"/>
</dbReference>
<dbReference type="GO" id="GO:0005634">
    <property type="term" value="C:nucleus"/>
    <property type="evidence" value="ECO:0007669"/>
    <property type="project" value="UniProtKB-SubCell"/>
</dbReference>
<proteinExistence type="inferred from homology"/>
<evidence type="ECO:0000313" key="9">
    <source>
        <dbReference type="EMBL" id="KAA1076191.1"/>
    </source>
</evidence>
<sequence length="215" mass="24817">MSKRGLSPEEKQMRTLEFFHENDSFFTLKDLVKLVPKAKGVVAQSVEETVKSLVDDGMVHVEKVGTVNLFWSFSSEASLATSRALTGLKSERDRLEKERGELQTALDKSAADRLASEERESNLREIEVLRQDIAEMKAKLKVQSSNDPQVFEEKMRLCQLYKSGAEVWTENLSMMMSYCRNEYQIDRQKFCAQFELAEDFEEALERIERVEGRQD</sequence>
<dbReference type="PIRSF" id="PIRSF026991">
    <property type="entry name" value="Mnd1"/>
    <property type="match status" value="1"/>
</dbReference>
<feature type="domain" description="Mnd1 HTH" evidence="7">
    <location>
        <begin position="16"/>
        <end position="73"/>
    </location>
</feature>
<gene>
    <name evidence="9" type="ORF">PGTUg99_036944</name>
</gene>
<dbReference type="InterPro" id="IPR040453">
    <property type="entry name" value="Mnd1_HTH"/>
</dbReference>
<evidence type="ECO:0000259" key="7">
    <source>
        <dbReference type="Pfam" id="PF03962"/>
    </source>
</evidence>